<protein>
    <submittedName>
        <fullName evidence="2">Uncharacterized protein</fullName>
    </submittedName>
</protein>
<gene>
    <name evidence="2" type="ORF">OW729_19115</name>
</gene>
<feature type="compositionally biased region" description="Basic residues" evidence="1">
    <location>
        <begin position="30"/>
        <end position="45"/>
    </location>
</feature>
<feature type="region of interest" description="Disordered" evidence="1">
    <location>
        <begin position="1"/>
        <end position="45"/>
    </location>
</feature>
<dbReference type="RefSeq" id="WP_268063126.1">
    <property type="nucleotide sequence ID" value="NZ_JAPQFJ010000046.1"/>
</dbReference>
<evidence type="ECO:0000313" key="3">
    <source>
        <dbReference type="Proteomes" id="UP001144612"/>
    </source>
</evidence>
<feature type="compositionally biased region" description="Basic and acidic residues" evidence="1">
    <location>
        <begin position="1"/>
        <end position="18"/>
    </location>
</feature>
<organism evidence="2 3">
    <name type="scientific">Clostridium brassicae</name>
    <dbReference type="NCBI Taxonomy" id="2999072"/>
    <lineage>
        <taxon>Bacteria</taxon>
        <taxon>Bacillati</taxon>
        <taxon>Bacillota</taxon>
        <taxon>Clostridia</taxon>
        <taxon>Eubacteriales</taxon>
        <taxon>Clostridiaceae</taxon>
        <taxon>Clostridium</taxon>
    </lineage>
</organism>
<dbReference type="EMBL" id="JAPQFJ010000046">
    <property type="protein sequence ID" value="MCY6960694.1"/>
    <property type="molecule type" value="Genomic_DNA"/>
</dbReference>
<proteinExistence type="predicted"/>
<accession>A0ABT4DI61</accession>
<reference evidence="2" key="1">
    <citation type="submission" date="2022-12" db="EMBL/GenBank/DDBJ databases">
        <title>Clostridium sp. nov., isolated from industrial wastewater.</title>
        <authorList>
            <person name="Jiayan W."/>
        </authorList>
    </citation>
    <scope>NUCLEOTIDE SEQUENCE</scope>
    <source>
        <strain evidence="2">ZC22-4</strain>
    </source>
</reference>
<name>A0ABT4DI61_9CLOT</name>
<comment type="caution">
    <text evidence="2">The sequence shown here is derived from an EMBL/GenBank/DDBJ whole genome shotgun (WGS) entry which is preliminary data.</text>
</comment>
<keyword evidence="3" id="KW-1185">Reference proteome</keyword>
<evidence type="ECO:0000313" key="2">
    <source>
        <dbReference type="EMBL" id="MCY6960694.1"/>
    </source>
</evidence>
<evidence type="ECO:0000256" key="1">
    <source>
        <dbReference type="SAM" id="MobiDB-lite"/>
    </source>
</evidence>
<dbReference type="Proteomes" id="UP001144612">
    <property type="component" value="Unassembled WGS sequence"/>
</dbReference>
<sequence length="45" mass="5203">MPKDSQPDNKKARMEKSNWDTPITRETAKNKNRTSKKQSAKRGDV</sequence>